<organism evidence="3 4">
    <name type="scientific">Hyunsoonleella rubra</name>
    <dbReference type="NCBI Taxonomy" id="1737062"/>
    <lineage>
        <taxon>Bacteria</taxon>
        <taxon>Pseudomonadati</taxon>
        <taxon>Bacteroidota</taxon>
        <taxon>Flavobacteriia</taxon>
        <taxon>Flavobacteriales</taxon>
        <taxon>Flavobacteriaceae</taxon>
    </lineage>
</organism>
<dbReference type="EMBL" id="JBHULY010000013">
    <property type="protein sequence ID" value="MFD2725972.1"/>
    <property type="molecule type" value="Genomic_DNA"/>
</dbReference>
<keyword evidence="1" id="KW-0479">Metal-binding</keyword>
<protein>
    <submittedName>
        <fullName evidence="3">Ig-like domain-containing protein</fullName>
    </submittedName>
</protein>
<dbReference type="SUPFAM" id="SSF51126">
    <property type="entry name" value="Pectin lyase-like"/>
    <property type="match status" value="1"/>
</dbReference>
<keyword evidence="4" id="KW-1185">Reference proteome</keyword>
<dbReference type="Pfam" id="PF17963">
    <property type="entry name" value="Big_9"/>
    <property type="match status" value="1"/>
</dbReference>
<proteinExistence type="predicted"/>
<evidence type="ECO:0000313" key="4">
    <source>
        <dbReference type="Proteomes" id="UP001597476"/>
    </source>
</evidence>
<evidence type="ECO:0000256" key="1">
    <source>
        <dbReference type="ARBA" id="ARBA00022723"/>
    </source>
</evidence>
<dbReference type="InterPro" id="IPR011050">
    <property type="entry name" value="Pectin_lyase_fold/virulence"/>
</dbReference>
<dbReference type="Gene3D" id="2.60.40.3440">
    <property type="match status" value="1"/>
</dbReference>
<gene>
    <name evidence="3" type="ORF">ACFSR8_07075</name>
</gene>
<dbReference type="Proteomes" id="UP001597476">
    <property type="component" value="Unassembled WGS sequence"/>
</dbReference>
<accession>A0ABW5T9X8</accession>
<dbReference type="InterPro" id="IPR012334">
    <property type="entry name" value="Pectin_lyas_fold"/>
</dbReference>
<evidence type="ECO:0000256" key="2">
    <source>
        <dbReference type="ARBA" id="ARBA00023180"/>
    </source>
</evidence>
<name>A0ABW5T9X8_9FLAO</name>
<dbReference type="PANTHER" id="PTHR42970:SF1">
    <property type="entry name" value="PECTATE LYASE C-RELATED"/>
    <property type="match status" value="1"/>
</dbReference>
<keyword evidence="2" id="KW-0325">Glycoprotein</keyword>
<dbReference type="Gene3D" id="2.160.20.10">
    <property type="entry name" value="Single-stranded right-handed beta-helix, Pectin lyase-like"/>
    <property type="match status" value="1"/>
</dbReference>
<comment type="caution">
    <text evidence="3">The sequence shown here is derived from an EMBL/GenBank/DDBJ whole genome shotgun (WGS) entry which is preliminary data.</text>
</comment>
<dbReference type="RefSeq" id="WP_380290466.1">
    <property type="nucleotide sequence ID" value="NZ_JBHULY010000013.1"/>
</dbReference>
<reference evidence="4" key="1">
    <citation type="journal article" date="2019" name="Int. J. Syst. Evol. Microbiol.">
        <title>The Global Catalogue of Microorganisms (GCM) 10K type strain sequencing project: providing services to taxonomists for standard genome sequencing and annotation.</title>
        <authorList>
            <consortium name="The Broad Institute Genomics Platform"/>
            <consortium name="The Broad Institute Genome Sequencing Center for Infectious Disease"/>
            <person name="Wu L."/>
            <person name="Ma J."/>
        </authorList>
    </citation>
    <scope>NUCLEOTIDE SEQUENCE [LARGE SCALE GENOMIC DNA]</scope>
    <source>
        <strain evidence="4">KCTC 42398</strain>
    </source>
</reference>
<evidence type="ECO:0000313" key="3">
    <source>
        <dbReference type="EMBL" id="MFD2725972.1"/>
    </source>
</evidence>
<dbReference type="InterPro" id="IPR052063">
    <property type="entry name" value="Polysaccharide_Lyase_1"/>
</dbReference>
<sequence length="596" mass="66145">MLTSCNKEELYIEKELLQEEEITTEEEEIGENEFSVTLNEDFYETFENTGITIDPSENDGEITTDIILSYTDPSNGVLSIENESVIYTPNDGFTGEDSFVYKVCDGETGLICFEATVTISVLPVEEDDFATELKAFPSAYGEVYNISGGRGGHVYHVTSLADDGSVGTLRWAVNQPRPATIVFDVSGVIQLNYNLELGGKWNQTDDRHDNLTIAGQTAPEGGITLTTANNRTHVTLKDANNVIIRYIRLRMQKDNEMVAFVIRGDWHTANNIILDHVSISYGGLMAIGMGGKGNYNCVIQNSLIAESKTGVLFGDSDPNFQNFGNNNSFNGNLFYNVSHRHPNPNGNGRIDVINNIIHNPFYRLNSNTFSPKLNHINNYVSAGAWTGINFRRMNRAFSDHSTYSQHGPTQIYTSGNIIDNGIFTDADADNKLIWSKWNAGLEDQYAPTKEFVNSMHPLLGSPWPIKTARDAYNDAVRDKDKGASKSLNADGTVTHYNDRHDAEYFSKMAEGEGAYEGYSTYNIGGDFFNTARYSSFIASITGTPINTRPADYDTDRDGMADVWETAKFGDLSRDGKGDEDGDGYTDLEEFLNMVDK</sequence>
<dbReference type="PANTHER" id="PTHR42970">
    <property type="entry name" value="PECTATE LYASE C-RELATED"/>
    <property type="match status" value="1"/>
</dbReference>